<reference evidence="1" key="1">
    <citation type="submission" date="2021-11" db="EMBL/GenBank/DDBJ databases">
        <title>Description of a new species Pelosinus isolated from the bottom sediments of Lake Baikal.</title>
        <authorList>
            <person name="Zakharyuk A."/>
        </authorList>
    </citation>
    <scope>NUCLEOTIDE SEQUENCE</scope>
    <source>
        <strain evidence="1">Bkl1</strain>
    </source>
</reference>
<comment type="caution">
    <text evidence="1">The sequence shown here is derived from an EMBL/GenBank/DDBJ whole genome shotgun (WGS) entry which is preliminary data.</text>
</comment>
<sequence>MIYPNGIITGVDVYPANRRESDIILRHLNRQMKDTGLTISEIALDGGYDVGAVHRGREILGITGYCSSRTYHNND</sequence>
<name>A0ABS8HWZ3_9FIRM</name>
<evidence type="ECO:0008006" key="3">
    <source>
        <dbReference type="Google" id="ProtNLM"/>
    </source>
</evidence>
<evidence type="ECO:0000313" key="2">
    <source>
        <dbReference type="Proteomes" id="UP001165492"/>
    </source>
</evidence>
<evidence type="ECO:0000313" key="1">
    <source>
        <dbReference type="EMBL" id="MCC5466494.1"/>
    </source>
</evidence>
<proteinExistence type="predicted"/>
<dbReference type="Proteomes" id="UP001165492">
    <property type="component" value="Unassembled WGS sequence"/>
</dbReference>
<keyword evidence="2" id="KW-1185">Reference proteome</keyword>
<dbReference type="RefSeq" id="WP_229535638.1">
    <property type="nucleotide sequence ID" value="NZ_JAJHJB010000019.1"/>
</dbReference>
<gene>
    <name evidence="1" type="ORF">LMF89_14175</name>
</gene>
<dbReference type="EMBL" id="JAJHJB010000019">
    <property type="protein sequence ID" value="MCC5466494.1"/>
    <property type="molecule type" value="Genomic_DNA"/>
</dbReference>
<accession>A0ABS8HWZ3</accession>
<organism evidence="1 2">
    <name type="scientific">Pelosinus baikalensis</name>
    <dbReference type="NCBI Taxonomy" id="2892015"/>
    <lineage>
        <taxon>Bacteria</taxon>
        <taxon>Bacillati</taxon>
        <taxon>Bacillota</taxon>
        <taxon>Negativicutes</taxon>
        <taxon>Selenomonadales</taxon>
        <taxon>Sporomusaceae</taxon>
        <taxon>Pelosinus</taxon>
    </lineage>
</organism>
<protein>
    <recommendedName>
        <fullName evidence="3">Transposase</fullName>
    </recommendedName>
</protein>